<accession>A0A921FNC8</accession>
<sequence length="606" mass="69657">MRSLVKRFYGSFKEANRTRQRRDSEQIYTEHNFTVSDLNFAAAERQASIGKHYARHAQTEDQLRALKQGTITLPPHGPWTGDYTDWAADPFNDRNWRFQFHTLRWINPFLWAALDGDEESRNEWKRIVYSWADTNIPIHEAKDKYAWMDMTDGNRAIQISLGAPLMESGDQWYIDCLVTHRNWLMDDARIVPGNHGLHQNLGLFVVSSVLSDDTGVSRAIDRLGTQVLNAFDSEGLNEEGSVAYHQYNLVWWLQARERVQLEGYDLPGEALARLNKAGETMAHLILPDKTMPQIGDGGRGKGRSGIHPLLDQVVRGEVEATNLPLFRHFPNGLTVSRSGWGEKRPLKDESHTIVRHGPDLQRHSHNDRGSLHIYTLGRRWITDGGFHSYQQRNLDREYTKSRSAHSLVNLPEQTYDETGDVPAVLVQHDEHLHVIEILDKNFESARWLRRVIYLPATNCWVIWDRVYTDKPQKICQQWLIDIGIEVSRNDPTSLQLADKAQQIVMQWFGDQPEFDVVRGNRKRESRRGLIGIRWKNMRDGTSVHANFATDKAESIVVISPVHEHNIDVSLKKRSKMKSFKLAITSSQGVSHLSVGPSRTHLKKQQD</sequence>
<dbReference type="SUPFAM" id="SSF48230">
    <property type="entry name" value="Chondroitin AC/alginate lyase"/>
    <property type="match status" value="1"/>
</dbReference>
<proteinExistence type="predicted"/>
<feature type="domain" description="Heparinase II/III-like C-terminal" evidence="5">
    <location>
        <begin position="354"/>
        <end position="510"/>
    </location>
</feature>
<dbReference type="Gene3D" id="2.70.98.70">
    <property type="match status" value="1"/>
</dbReference>
<evidence type="ECO:0000256" key="3">
    <source>
        <dbReference type="ARBA" id="ARBA00022764"/>
    </source>
</evidence>
<dbReference type="InterPro" id="IPR012480">
    <property type="entry name" value="Hepar_II_III_C"/>
</dbReference>
<dbReference type="Pfam" id="PF16889">
    <property type="entry name" value="Hepar_II_III_N"/>
    <property type="match status" value="1"/>
</dbReference>
<dbReference type="EMBL" id="DYXC01000121">
    <property type="protein sequence ID" value="HJF15274.1"/>
    <property type="molecule type" value="Genomic_DNA"/>
</dbReference>
<gene>
    <name evidence="7" type="ORF">K8V32_10835</name>
</gene>
<dbReference type="PANTHER" id="PTHR39210">
    <property type="entry name" value="HEPARIN-SULFATE LYASE"/>
    <property type="match status" value="1"/>
</dbReference>
<comment type="subcellular location">
    <subcellularLocation>
        <location evidence="1">Periplasm</location>
    </subcellularLocation>
</comment>
<reference evidence="7" key="1">
    <citation type="journal article" date="2021" name="PeerJ">
        <title>Extensive microbial diversity within the chicken gut microbiome revealed by metagenomics and culture.</title>
        <authorList>
            <person name="Gilroy R."/>
            <person name="Ravi A."/>
            <person name="Getino M."/>
            <person name="Pursley I."/>
            <person name="Horton D.L."/>
            <person name="Alikhan N.F."/>
            <person name="Baker D."/>
            <person name="Gharbi K."/>
            <person name="Hall N."/>
            <person name="Watson M."/>
            <person name="Adriaenssens E.M."/>
            <person name="Foster-Nyarko E."/>
            <person name="Jarju S."/>
            <person name="Secka A."/>
            <person name="Antonio M."/>
            <person name="Oren A."/>
            <person name="Chaudhuri R.R."/>
            <person name="La Ragione R."/>
            <person name="Hildebrand F."/>
            <person name="Pallen M.J."/>
        </authorList>
    </citation>
    <scope>NUCLEOTIDE SEQUENCE</scope>
    <source>
        <strain evidence="7">ChiHjej13B12-14962</strain>
    </source>
</reference>
<protein>
    <submittedName>
        <fullName evidence="7">Heparinase II/III-family protein</fullName>
    </submittedName>
</protein>
<dbReference type="PANTHER" id="PTHR39210:SF1">
    <property type="entry name" value="HEPARIN-SULFATE LYASE"/>
    <property type="match status" value="1"/>
</dbReference>
<evidence type="ECO:0000256" key="1">
    <source>
        <dbReference type="ARBA" id="ARBA00004418"/>
    </source>
</evidence>
<keyword evidence="4" id="KW-0456">Lyase</keyword>
<dbReference type="InterPro" id="IPR008929">
    <property type="entry name" value="Chondroitin_lyas"/>
</dbReference>
<dbReference type="Gene3D" id="1.50.10.100">
    <property type="entry name" value="Chondroitin AC/alginate lyase"/>
    <property type="match status" value="1"/>
</dbReference>
<dbReference type="RefSeq" id="WP_303907096.1">
    <property type="nucleotide sequence ID" value="NZ_DYXC01000121.1"/>
</dbReference>
<evidence type="ECO:0000313" key="7">
    <source>
        <dbReference type="EMBL" id="HJF15274.1"/>
    </source>
</evidence>
<dbReference type="Pfam" id="PF07940">
    <property type="entry name" value="Hepar_II_III_C"/>
    <property type="match status" value="1"/>
</dbReference>
<evidence type="ECO:0000259" key="6">
    <source>
        <dbReference type="Pfam" id="PF16889"/>
    </source>
</evidence>
<dbReference type="GO" id="GO:0042597">
    <property type="term" value="C:periplasmic space"/>
    <property type="evidence" value="ECO:0007669"/>
    <property type="project" value="UniProtKB-SubCell"/>
</dbReference>
<organism evidence="7 8">
    <name type="scientific">Enteractinococcus helveticum</name>
    <dbReference type="NCBI Taxonomy" id="1837282"/>
    <lineage>
        <taxon>Bacteria</taxon>
        <taxon>Bacillati</taxon>
        <taxon>Actinomycetota</taxon>
        <taxon>Actinomycetes</taxon>
        <taxon>Micrococcales</taxon>
        <taxon>Micrococcaceae</taxon>
    </lineage>
</organism>
<dbReference type="AlphaFoldDB" id="A0A921FNC8"/>
<dbReference type="InterPro" id="IPR031680">
    <property type="entry name" value="Hepar_II_III_N"/>
</dbReference>
<evidence type="ECO:0000259" key="5">
    <source>
        <dbReference type="Pfam" id="PF07940"/>
    </source>
</evidence>
<evidence type="ECO:0000256" key="2">
    <source>
        <dbReference type="ARBA" id="ARBA00022729"/>
    </source>
</evidence>
<dbReference type="Proteomes" id="UP000703315">
    <property type="component" value="Unassembled WGS sequence"/>
</dbReference>
<keyword evidence="3" id="KW-0574">Periplasm</keyword>
<reference evidence="7" key="2">
    <citation type="submission" date="2021-09" db="EMBL/GenBank/DDBJ databases">
        <authorList>
            <person name="Gilroy R."/>
        </authorList>
    </citation>
    <scope>NUCLEOTIDE SEQUENCE</scope>
    <source>
        <strain evidence="7">ChiHjej13B12-14962</strain>
    </source>
</reference>
<feature type="domain" description="Heparin-sulfate lyase N-terminal" evidence="6">
    <location>
        <begin position="80"/>
        <end position="298"/>
    </location>
</feature>
<dbReference type="GO" id="GO:0016829">
    <property type="term" value="F:lyase activity"/>
    <property type="evidence" value="ECO:0007669"/>
    <property type="project" value="UniProtKB-KW"/>
</dbReference>
<comment type="caution">
    <text evidence="7">The sequence shown here is derived from an EMBL/GenBank/DDBJ whole genome shotgun (WGS) entry which is preliminary data.</text>
</comment>
<name>A0A921FNC8_9MICC</name>
<keyword evidence="2" id="KW-0732">Signal</keyword>
<evidence type="ECO:0000313" key="8">
    <source>
        <dbReference type="Proteomes" id="UP000703315"/>
    </source>
</evidence>
<evidence type="ECO:0000256" key="4">
    <source>
        <dbReference type="ARBA" id="ARBA00023239"/>
    </source>
</evidence>